<comment type="similarity">
    <text evidence="1">In the C-terminal section; belongs to the class-I pyridoxal-phosphate-dependent aminotransferase family.</text>
</comment>
<reference evidence="6 7" key="1">
    <citation type="journal article" date="2019" name="Nat. Med.">
        <title>A library of human gut bacterial isolates paired with longitudinal multiomics data enables mechanistic microbiome research.</title>
        <authorList>
            <person name="Poyet M."/>
            <person name="Groussin M."/>
            <person name="Gibbons S.M."/>
            <person name="Avila-Pacheco J."/>
            <person name="Jiang X."/>
            <person name="Kearney S.M."/>
            <person name="Perrotta A.R."/>
            <person name="Berdy B."/>
            <person name="Zhao S."/>
            <person name="Lieberman T.D."/>
            <person name="Swanson P.K."/>
            <person name="Smith M."/>
            <person name="Roesemann S."/>
            <person name="Alexander J.E."/>
            <person name="Rich S.A."/>
            <person name="Livny J."/>
            <person name="Vlamakis H."/>
            <person name="Clish C."/>
            <person name="Bullock K."/>
            <person name="Deik A."/>
            <person name="Scott J."/>
            <person name="Pierce K.A."/>
            <person name="Xavier R.J."/>
            <person name="Alm E.J."/>
        </authorList>
    </citation>
    <scope>NUCLEOTIDE SEQUENCE [LARGE SCALE GENOMIC DNA]</scope>
    <source>
        <strain evidence="6 7">BIOML-A198</strain>
    </source>
</reference>
<dbReference type="PANTHER" id="PTHR46577:SF1">
    <property type="entry name" value="HTH-TYPE TRANSCRIPTIONAL REGULATORY PROTEIN GABR"/>
    <property type="match status" value="1"/>
</dbReference>
<dbReference type="InterPro" id="IPR036388">
    <property type="entry name" value="WH-like_DNA-bd_sf"/>
</dbReference>
<dbReference type="InterPro" id="IPR051446">
    <property type="entry name" value="HTH_trans_reg/aminotransferase"/>
</dbReference>
<evidence type="ECO:0000256" key="3">
    <source>
        <dbReference type="ARBA" id="ARBA00023015"/>
    </source>
</evidence>
<dbReference type="PANTHER" id="PTHR46577">
    <property type="entry name" value="HTH-TYPE TRANSCRIPTIONAL REGULATORY PROTEIN GABR"/>
    <property type="match status" value="1"/>
</dbReference>
<evidence type="ECO:0000256" key="2">
    <source>
        <dbReference type="ARBA" id="ARBA00022898"/>
    </source>
</evidence>
<dbReference type="InterPro" id="IPR000524">
    <property type="entry name" value="Tscrpt_reg_HTH_GntR"/>
</dbReference>
<organism evidence="6 7">
    <name type="scientific">Turicibacter sanguinis</name>
    <dbReference type="NCBI Taxonomy" id="154288"/>
    <lineage>
        <taxon>Bacteria</taxon>
        <taxon>Bacillati</taxon>
        <taxon>Bacillota</taxon>
        <taxon>Erysipelotrichia</taxon>
        <taxon>Erysipelotrichales</taxon>
        <taxon>Turicibacteraceae</taxon>
        <taxon>Turicibacter</taxon>
    </lineage>
</organism>
<dbReference type="RefSeq" id="WP_006785220.1">
    <property type="nucleotide sequence ID" value="NZ_CABJBH010000009.1"/>
</dbReference>
<protein>
    <submittedName>
        <fullName evidence="6">Aminotransferase class I/II-fold pyridoxal phosphate-dependent enzyme</fullName>
    </submittedName>
</protein>
<dbReference type="Proteomes" id="UP000487649">
    <property type="component" value="Unassembled WGS sequence"/>
</dbReference>
<keyword evidence="6" id="KW-0808">Transferase</keyword>
<dbReference type="InterPro" id="IPR036390">
    <property type="entry name" value="WH_DNA-bd_sf"/>
</dbReference>
<sequence length="490" mass="55649">MLPVPIQLDKNKSEAMYLQIANQVATMIQHQQLEGGRSLPSIRKLATLLEVNNVTIVSAYKHLETLGLVIAKKGSGYYVKEKQIIPPSIPSPKLSMQQITSQHLHLEHNQINFASATPEPSIFPIASFKHYLNYVLDRDQGYAFGYQESNGYEPLRESLCQYLKRHQKLEVSPNSIQIVSGAQQGIDIIGKTLLGSGDCVFVEDPTYTGALAVFKSRDVLIKGISLEEDGLNLSELEAALLTVRPKLLYVMTKYQNPSTVTYSLKKMKRLIELAQLYDFYIVEDDSMSELNYEPDASNISFKSLDQNERVIYIKSFSKIMMPGLRIGFILVPSPLSTDIMNAKHHTDISSSGLIQRTVDLYLREGQWDEHINQMRIIYKKKYDIMVQELNKLKAYDVKFHIPHGGLHFWIQLPPHLNANELYDLCLSHSLITTPGKLFSPTEDTHLNQYMRLSFAACTEADIIKGIDILKQCLHLMNNKKKQSTYISPLI</sequence>
<dbReference type="AlphaFoldDB" id="A0A173SFA6"/>
<dbReference type="Gene3D" id="1.10.10.10">
    <property type="entry name" value="Winged helix-like DNA-binding domain superfamily/Winged helix DNA-binding domain"/>
    <property type="match status" value="1"/>
</dbReference>
<dbReference type="CDD" id="cd07377">
    <property type="entry name" value="WHTH_GntR"/>
    <property type="match status" value="1"/>
</dbReference>
<evidence type="ECO:0000256" key="4">
    <source>
        <dbReference type="ARBA" id="ARBA00023125"/>
    </source>
</evidence>
<dbReference type="SMART" id="SM00345">
    <property type="entry name" value="HTH_GNTR"/>
    <property type="match status" value="1"/>
</dbReference>
<dbReference type="InterPro" id="IPR015424">
    <property type="entry name" value="PyrdxlP-dep_Trfase"/>
</dbReference>
<evidence type="ECO:0000313" key="6">
    <source>
        <dbReference type="EMBL" id="MTK21561.1"/>
    </source>
</evidence>
<keyword evidence="4" id="KW-0238">DNA-binding</keyword>
<dbReference type="GeneID" id="60058653"/>
<dbReference type="Pfam" id="PF00155">
    <property type="entry name" value="Aminotran_1_2"/>
    <property type="match status" value="1"/>
</dbReference>
<evidence type="ECO:0000256" key="5">
    <source>
        <dbReference type="ARBA" id="ARBA00023163"/>
    </source>
</evidence>
<name>A0A173SFA6_9FIRM</name>
<dbReference type="EMBL" id="WMQE01000018">
    <property type="protein sequence ID" value="MTK21561.1"/>
    <property type="molecule type" value="Genomic_DNA"/>
</dbReference>
<dbReference type="GO" id="GO:0030170">
    <property type="term" value="F:pyridoxal phosphate binding"/>
    <property type="evidence" value="ECO:0007669"/>
    <property type="project" value="InterPro"/>
</dbReference>
<comment type="caution">
    <text evidence="6">The sequence shown here is derived from an EMBL/GenBank/DDBJ whole genome shotgun (WGS) entry which is preliminary data.</text>
</comment>
<dbReference type="SUPFAM" id="SSF53383">
    <property type="entry name" value="PLP-dependent transferases"/>
    <property type="match status" value="1"/>
</dbReference>
<evidence type="ECO:0000256" key="1">
    <source>
        <dbReference type="ARBA" id="ARBA00005384"/>
    </source>
</evidence>
<dbReference type="InterPro" id="IPR015422">
    <property type="entry name" value="PyrdxlP-dep_Trfase_small"/>
</dbReference>
<dbReference type="Pfam" id="PF00392">
    <property type="entry name" value="GntR"/>
    <property type="match status" value="1"/>
</dbReference>
<dbReference type="Gene3D" id="3.40.640.10">
    <property type="entry name" value="Type I PLP-dependent aspartate aminotransferase-like (Major domain)"/>
    <property type="match status" value="1"/>
</dbReference>
<dbReference type="GO" id="GO:0008483">
    <property type="term" value="F:transaminase activity"/>
    <property type="evidence" value="ECO:0007669"/>
    <property type="project" value="UniProtKB-KW"/>
</dbReference>
<dbReference type="PROSITE" id="PS50949">
    <property type="entry name" value="HTH_GNTR"/>
    <property type="match status" value="1"/>
</dbReference>
<keyword evidence="2" id="KW-0663">Pyridoxal phosphate</keyword>
<dbReference type="InterPro" id="IPR015421">
    <property type="entry name" value="PyrdxlP-dep_Trfase_major"/>
</dbReference>
<keyword evidence="5" id="KW-0804">Transcription</keyword>
<keyword evidence="3" id="KW-0805">Transcription regulation</keyword>
<dbReference type="OrthoDB" id="9808770at2"/>
<dbReference type="InterPro" id="IPR004839">
    <property type="entry name" value="Aminotransferase_I/II_large"/>
</dbReference>
<evidence type="ECO:0000313" key="7">
    <source>
        <dbReference type="Proteomes" id="UP000487649"/>
    </source>
</evidence>
<dbReference type="CDD" id="cd00609">
    <property type="entry name" value="AAT_like"/>
    <property type="match status" value="1"/>
</dbReference>
<keyword evidence="6" id="KW-0032">Aminotransferase</keyword>
<dbReference type="SUPFAM" id="SSF46785">
    <property type="entry name" value="Winged helix' DNA-binding domain"/>
    <property type="match status" value="1"/>
</dbReference>
<dbReference type="Gene3D" id="3.90.1150.10">
    <property type="entry name" value="Aspartate Aminotransferase, domain 1"/>
    <property type="match status" value="1"/>
</dbReference>
<dbReference type="GO" id="GO:0003677">
    <property type="term" value="F:DNA binding"/>
    <property type="evidence" value="ECO:0007669"/>
    <property type="project" value="UniProtKB-KW"/>
</dbReference>
<accession>A0A173SFA6</accession>
<proteinExistence type="inferred from homology"/>
<dbReference type="GO" id="GO:0003700">
    <property type="term" value="F:DNA-binding transcription factor activity"/>
    <property type="evidence" value="ECO:0007669"/>
    <property type="project" value="InterPro"/>
</dbReference>
<gene>
    <name evidence="6" type="ORF">GMA92_09020</name>
</gene>